<dbReference type="Proteomes" id="UP000567293">
    <property type="component" value="Unassembled WGS sequence"/>
</dbReference>
<proteinExistence type="predicted"/>
<name>A0A7V8NTD5_9BACT</name>
<sequence length="162" mass="18045">MDPGMTPRNCTLLFVLAAVVAAQKYDGPRPPKADLPYLKHAASLLATEVAEAKEENRKDDVLYVVAGPSCSARTPLASPIFLFQSEKISPDKLQLFKLESRNGNREILFSHKKKQVAVPIRLEVTRLSSDNLYKLEVDQSLDNGEYSLTPDGSNQVFCFQVY</sequence>
<keyword evidence="2" id="KW-1185">Reference proteome</keyword>
<dbReference type="EMBL" id="JACDQQ010001828">
    <property type="protein sequence ID" value="MBA0087098.1"/>
    <property type="molecule type" value="Genomic_DNA"/>
</dbReference>
<protein>
    <submittedName>
        <fullName evidence="1">Uncharacterized protein</fullName>
    </submittedName>
</protein>
<accession>A0A7V8NTD5</accession>
<evidence type="ECO:0000313" key="2">
    <source>
        <dbReference type="Proteomes" id="UP000567293"/>
    </source>
</evidence>
<reference evidence="1" key="1">
    <citation type="submission" date="2020-06" db="EMBL/GenBank/DDBJ databases">
        <title>Legume-microbial interactions unlock mineral nutrients during tropical forest succession.</title>
        <authorList>
            <person name="Epihov D.Z."/>
        </authorList>
    </citation>
    <scope>NUCLEOTIDE SEQUENCE [LARGE SCALE GENOMIC DNA]</scope>
    <source>
        <strain evidence="1">Pan2503</strain>
    </source>
</reference>
<dbReference type="AlphaFoldDB" id="A0A7V8NTD5"/>
<comment type="caution">
    <text evidence="1">The sequence shown here is derived from an EMBL/GenBank/DDBJ whole genome shotgun (WGS) entry which is preliminary data.</text>
</comment>
<gene>
    <name evidence="1" type="ORF">HRJ53_19105</name>
</gene>
<evidence type="ECO:0000313" key="1">
    <source>
        <dbReference type="EMBL" id="MBA0087098.1"/>
    </source>
</evidence>
<organism evidence="1 2">
    <name type="scientific">Candidatus Acidiferrum panamense</name>
    <dbReference type="NCBI Taxonomy" id="2741543"/>
    <lineage>
        <taxon>Bacteria</taxon>
        <taxon>Pseudomonadati</taxon>
        <taxon>Acidobacteriota</taxon>
        <taxon>Terriglobia</taxon>
        <taxon>Candidatus Acidiferrales</taxon>
        <taxon>Candidatus Acidiferrum</taxon>
    </lineage>
</organism>